<name>A0A2P2LRR0_RHIMU</name>
<evidence type="ECO:0000313" key="1">
    <source>
        <dbReference type="EMBL" id="MBX20652.1"/>
    </source>
</evidence>
<sequence>MIYISMAANSVHMYNYLGLHWVAYIDQENSLINTPKWYSGSKKI</sequence>
<organism evidence="1">
    <name type="scientific">Rhizophora mucronata</name>
    <name type="common">Asiatic mangrove</name>
    <dbReference type="NCBI Taxonomy" id="61149"/>
    <lineage>
        <taxon>Eukaryota</taxon>
        <taxon>Viridiplantae</taxon>
        <taxon>Streptophyta</taxon>
        <taxon>Embryophyta</taxon>
        <taxon>Tracheophyta</taxon>
        <taxon>Spermatophyta</taxon>
        <taxon>Magnoliopsida</taxon>
        <taxon>eudicotyledons</taxon>
        <taxon>Gunneridae</taxon>
        <taxon>Pentapetalae</taxon>
        <taxon>rosids</taxon>
        <taxon>fabids</taxon>
        <taxon>Malpighiales</taxon>
        <taxon>Rhizophoraceae</taxon>
        <taxon>Rhizophora</taxon>
    </lineage>
</organism>
<dbReference type="AlphaFoldDB" id="A0A2P2LRR0"/>
<proteinExistence type="predicted"/>
<accession>A0A2P2LRR0</accession>
<protein>
    <submittedName>
        <fullName evidence="1">Uncharacterized protein</fullName>
    </submittedName>
</protein>
<reference evidence="1" key="1">
    <citation type="submission" date="2018-02" db="EMBL/GenBank/DDBJ databases">
        <title>Rhizophora mucronata_Transcriptome.</title>
        <authorList>
            <person name="Meera S.P."/>
            <person name="Sreeshan A."/>
            <person name="Augustine A."/>
        </authorList>
    </citation>
    <scope>NUCLEOTIDE SEQUENCE</scope>
    <source>
        <tissue evidence="1">Leaf</tissue>
    </source>
</reference>
<dbReference type="EMBL" id="GGEC01040168">
    <property type="protein sequence ID" value="MBX20652.1"/>
    <property type="molecule type" value="Transcribed_RNA"/>
</dbReference>